<evidence type="ECO:0000256" key="2">
    <source>
        <dbReference type="ARBA" id="ARBA00022771"/>
    </source>
</evidence>
<protein>
    <recommendedName>
        <fullName evidence="6">THAP-type domain-containing protein</fullName>
    </recommendedName>
</protein>
<sequence length="84" mass="9843">MKRFLKDLERRKQWLIKTRRANWIPTVHSYLCEAHFSSEMWEKTCEDGSRKLKSNAVPTIFSFAVPKPTRNEFVITKGGSIISN</sequence>
<evidence type="ECO:0000256" key="1">
    <source>
        <dbReference type="ARBA" id="ARBA00022723"/>
    </source>
</evidence>
<evidence type="ECO:0000313" key="8">
    <source>
        <dbReference type="Proteomes" id="UP001159042"/>
    </source>
</evidence>
<evidence type="ECO:0000313" key="7">
    <source>
        <dbReference type="EMBL" id="KAJ8913972.1"/>
    </source>
</evidence>
<dbReference type="InterPro" id="IPR052224">
    <property type="entry name" value="THAP_domain_protein"/>
</dbReference>
<feature type="non-terminal residue" evidence="7">
    <location>
        <position position="84"/>
    </location>
</feature>
<accession>A0AAV8VJ84</accession>
<dbReference type="GO" id="GO:0008270">
    <property type="term" value="F:zinc ion binding"/>
    <property type="evidence" value="ECO:0007669"/>
    <property type="project" value="UniProtKB-KW"/>
</dbReference>
<keyword evidence="1" id="KW-0479">Metal-binding</keyword>
<keyword evidence="4 5" id="KW-0238">DNA-binding</keyword>
<dbReference type="PROSITE" id="PS50950">
    <property type="entry name" value="ZF_THAP"/>
    <property type="match status" value="1"/>
</dbReference>
<reference evidence="7 8" key="1">
    <citation type="journal article" date="2023" name="Insect Mol. Biol.">
        <title>Genome sequencing provides insights into the evolution of gene families encoding plant cell wall-degrading enzymes in longhorned beetles.</title>
        <authorList>
            <person name="Shin N.R."/>
            <person name="Okamura Y."/>
            <person name="Kirsch R."/>
            <person name="Pauchet Y."/>
        </authorList>
    </citation>
    <scope>NUCLEOTIDE SEQUENCE [LARGE SCALE GENOMIC DNA]</scope>
    <source>
        <strain evidence="7">EAD_L_NR</strain>
    </source>
</reference>
<evidence type="ECO:0000256" key="4">
    <source>
        <dbReference type="ARBA" id="ARBA00023125"/>
    </source>
</evidence>
<dbReference type="SMART" id="SM00980">
    <property type="entry name" value="THAP"/>
    <property type="match status" value="1"/>
</dbReference>
<dbReference type="PANTHER" id="PTHR46927:SF3">
    <property type="entry name" value="THAP-TYPE DOMAIN-CONTAINING PROTEIN"/>
    <property type="match status" value="1"/>
</dbReference>
<evidence type="ECO:0000256" key="3">
    <source>
        <dbReference type="ARBA" id="ARBA00022833"/>
    </source>
</evidence>
<evidence type="ECO:0000259" key="6">
    <source>
        <dbReference type="PROSITE" id="PS50950"/>
    </source>
</evidence>
<gene>
    <name evidence="7" type="ORF">NQ315_008964</name>
</gene>
<keyword evidence="2 5" id="KW-0863">Zinc-finger</keyword>
<organism evidence="7 8">
    <name type="scientific">Exocentrus adspersus</name>
    <dbReference type="NCBI Taxonomy" id="1586481"/>
    <lineage>
        <taxon>Eukaryota</taxon>
        <taxon>Metazoa</taxon>
        <taxon>Ecdysozoa</taxon>
        <taxon>Arthropoda</taxon>
        <taxon>Hexapoda</taxon>
        <taxon>Insecta</taxon>
        <taxon>Pterygota</taxon>
        <taxon>Neoptera</taxon>
        <taxon>Endopterygota</taxon>
        <taxon>Coleoptera</taxon>
        <taxon>Polyphaga</taxon>
        <taxon>Cucujiformia</taxon>
        <taxon>Chrysomeloidea</taxon>
        <taxon>Cerambycidae</taxon>
        <taxon>Lamiinae</taxon>
        <taxon>Acanthocinini</taxon>
        <taxon>Exocentrus</taxon>
    </lineage>
</organism>
<dbReference type="AlphaFoldDB" id="A0AAV8VJ84"/>
<dbReference type="Proteomes" id="UP001159042">
    <property type="component" value="Unassembled WGS sequence"/>
</dbReference>
<dbReference type="Pfam" id="PF05485">
    <property type="entry name" value="THAP"/>
    <property type="match status" value="1"/>
</dbReference>
<dbReference type="PANTHER" id="PTHR46927">
    <property type="entry name" value="AGAP005574-PA"/>
    <property type="match status" value="1"/>
</dbReference>
<keyword evidence="8" id="KW-1185">Reference proteome</keyword>
<dbReference type="InterPro" id="IPR006612">
    <property type="entry name" value="THAP_Znf"/>
</dbReference>
<dbReference type="SUPFAM" id="SSF57716">
    <property type="entry name" value="Glucocorticoid receptor-like (DNA-binding domain)"/>
    <property type="match status" value="1"/>
</dbReference>
<keyword evidence="3" id="KW-0862">Zinc</keyword>
<dbReference type="GO" id="GO:0003677">
    <property type="term" value="F:DNA binding"/>
    <property type="evidence" value="ECO:0007669"/>
    <property type="project" value="UniProtKB-UniRule"/>
</dbReference>
<name>A0AAV8VJ84_9CUCU</name>
<proteinExistence type="predicted"/>
<feature type="domain" description="THAP-type" evidence="6">
    <location>
        <begin position="1"/>
        <end position="61"/>
    </location>
</feature>
<dbReference type="SMART" id="SM00692">
    <property type="entry name" value="DM3"/>
    <property type="match status" value="1"/>
</dbReference>
<dbReference type="EMBL" id="JANEYG010000083">
    <property type="protein sequence ID" value="KAJ8913972.1"/>
    <property type="molecule type" value="Genomic_DNA"/>
</dbReference>
<comment type="caution">
    <text evidence="7">The sequence shown here is derived from an EMBL/GenBank/DDBJ whole genome shotgun (WGS) entry which is preliminary data.</text>
</comment>
<evidence type="ECO:0000256" key="5">
    <source>
        <dbReference type="PROSITE-ProRule" id="PRU00309"/>
    </source>
</evidence>